<dbReference type="EMBL" id="LIZX01000203">
    <property type="protein sequence ID" value="KPJ64047.1"/>
    <property type="molecule type" value="Genomic_DNA"/>
</dbReference>
<proteinExistence type="predicted"/>
<dbReference type="Pfam" id="PF13416">
    <property type="entry name" value="SBP_bac_8"/>
    <property type="match status" value="1"/>
</dbReference>
<comment type="caution">
    <text evidence="1">The sequence shown here is derived from an EMBL/GenBank/DDBJ whole genome shotgun (WGS) entry which is preliminary data.</text>
</comment>
<dbReference type="PANTHER" id="PTHR43649">
    <property type="entry name" value="ARABINOSE-BINDING PROTEIN-RELATED"/>
    <property type="match status" value="1"/>
</dbReference>
<dbReference type="SUPFAM" id="SSF53850">
    <property type="entry name" value="Periplasmic binding protein-like II"/>
    <property type="match status" value="1"/>
</dbReference>
<dbReference type="PROSITE" id="PS51257">
    <property type="entry name" value="PROKAR_LIPOPROTEIN"/>
    <property type="match status" value="1"/>
</dbReference>
<sequence length="449" mass="49212">MFPLDRLGAKLLSTLLLSTLLLSSIGCAPPKKPIDKKVVEMWVMPNSLEPVGDLERLLKPFEEKTGIKVKVTSVDWGAAWSKITTAATSGDVPDIVQLGSTWVSAISGMGALEVFSPEAVAELGGAETFVPVAWKTSGIEGSGKTTAIPWIVDARALFYRTDVLRKAGVSPMALNNWTSFKAALKRIYDADVVIDDQPVAPLGISGKNDWNVIHSLAPWIWMAGGDFLAPDRKTSVLDSEEVFQGISFYISLVREDYVPIEYLELNTAQVSGNFNSGTCAMYFDGPYEVKTLTRPPAEGGALGSLTSRNFAVTGYPAGPKGRYCFVGGSNLAIFKQAKNKSGAFEVIKYLTSRPAQIEYAKVSGFLPAKREAFDDPFFANDPQRKVFKQAVSYGRTYPPVPSWGLLEPILTRRFGIMWDYVTSGAEYDPEEIREQLKLAKREVEAILHQ</sequence>
<dbReference type="PANTHER" id="PTHR43649:SF12">
    <property type="entry name" value="DIACETYLCHITOBIOSE BINDING PROTEIN DASA"/>
    <property type="match status" value="1"/>
</dbReference>
<name>A0A0S7XP40_UNCSA</name>
<evidence type="ECO:0000313" key="2">
    <source>
        <dbReference type="Proteomes" id="UP000051861"/>
    </source>
</evidence>
<dbReference type="InterPro" id="IPR050490">
    <property type="entry name" value="Bact_solute-bd_prot1"/>
</dbReference>
<reference evidence="1 2" key="1">
    <citation type="journal article" date="2015" name="Microbiome">
        <title>Genomic resolution of linkages in carbon, nitrogen, and sulfur cycling among widespread estuary sediment bacteria.</title>
        <authorList>
            <person name="Baker B.J."/>
            <person name="Lazar C.S."/>
            <person name="Teske A.P."/>
            <person name="Dick G.J."/>
        </authorList>
    </citation>
    <scope>NUCLEOTIDE SEQUENCE [LARGE SCALE GENOMIC DNA]</scope>
    <source>
        <strain evidence="1">DG_54_3</strain>
    </source>
</reference>
<gene>
    <name evidence="1" type="ORF">AMJ44_13510</name>
</gene>
<dbReference type="Proteomes" id="UP000051861">
    <property type="component" value="Unassembled WGS sequence"/>
</dbReference>
<accession>A0A0S7XP40</accession>
<evidence type="ECO:0008006" key="3">
    <source>
        <dbReference type="Google" id="ProtNLM"/>
    </source>
</evidence>
<evidence type="ECO:0000313" key="1">
    <source>
        <dbReference type="EMBL" id="KPJ64047.1"/>
    </source>
</evidence>
<dbReference type="Gene3D" id="3.40.190.10">
    <property type="entry name" value="Periplasmic binding protein-like II"/>
    <property type="match status" value="2"/>
</dbReference>
<protein>
    <recommendedName>
        <fullName evidence="3">ABC transporter substrate-binding protein</fullName>
    </recommendedName>
</protein>
<dbReference type="CDD" id="cd14747">
    <property type="entry name" value="PBP2_MalE"/>
    <property type="match status" value="1"/>
</dbReference>
<dbReference type="AlphaFoldDB" id="A0A0S7XP40"/>
<dbReference type="InterPro" id="IPR006059">
    <property type="entry name" value="SBP"/>
</dbReference>
<organism evidence="1 2">
    <name type="scientific">candidate division WOR-1 bacterium DG_54_3</name>
    <dbReference type="NCBI Taxonomy" id="1703775"/>
    <lineage>
        <taxon>Bacteria</taxon>
        <taxon>Bacillati</taxon>
        <taxon>Saganbacteria</taxon>
    </lineage>
</organism>